<keyword evidence="2" id="KW-0472">Membrane</keyword>
<evidence type="ECO:0000313" key="4">
    <source>
        <dbReference type="Proteomes" id="UP000282321"/>
    </source>
</evidence>
<organism evidence="3 4">
    <name type="scientific">candidate division TA06 bacterium</name>
    <dbReference type="NCBI Taxonomy" id="2250710"/>
    <lineage>
        <taxon>Bacteria</taxon>
        <taxon>Bacteria division TA06</taxon>
    </lineage>
</organism>
<dbReference type="Proteomes" id="UP000282321">
    <property type="component" value="Unassembled WGS sequence"/>
</dbReference>
<protein>
    <submittedName>
        <fullName evidence="3">Uncharacterized protein</fullName>
    </submittedName>
</protein>
<evidence type="ECO:0000313" key="3">
    <source>
        <dbReference type="EMBL" id="RKX64542.1"/>
    </source>
</evidence>
<gene>
    <name evidence="3" type="ORF">DRP44_08155</name>
</gene>
<dbReference type="AlphaFoldDB" id="A0A660S6Z6"/>
<feature type="coiled-coil region" evidence="1">
    <location>
        <begin position="107"/>
        <end position="134"/>
    </location>
</feature>
<proteinExistence type="predicted"/>
<keyword evidence="2" id="KW-0812">Transmembrane</keyword>
<reference evidence="3 4" key="1">
    <citation type="submission" date="2018-06" db="EMBL/GenBank/DDBJ databases">
        <title>Extensive metabolic versatility and redundancy in microbially diverse, dynamic hydrothermal sediments.</title>
        <authorList>
            <person name="Dombrowski N."/>
            <person name="Teske A."/>
            <person name="Baker B.J."/>
        </authorList>
    </citation>
    <scope>NUCLEOTIDE SEQUENCE [LARGE SCALE GENOMIC DNA]</scope>
    <source>
        <strain evidence="3">B35_G9</strain>
    </source>
</reference>
<sequence length="135" mass="15891">MINQKKQKEKNNEEIDEQLQEEIKQFLKEKEKIRSIIGKIGGRPTRNDEIINIMFITLVLASFIASIMLSGIWKTLAIDFAILLISLKISYMLYSASKVSHFQFWILSSIEWRINQMEKELRDIQKSLKKSKNDK</sequence>
<accession>A0A660S6Z6</accession>
<keyword evidence="1" id="KW-0175">Coiled coil</keyword>
<evidence type="ECO:0000256" key="1">
    <source>
        <dbReference type="SAM" id="Coils"/>
    </source>
</evidence>
<dbReference type="EMBL" id="QNBC01000152">
    <property type="protein sequence ID" value="RKX64542.1"/>
    <property type="molecule type" value="Genomic_DNA"/>
</dbReference>
<feature type="coiled-coil region" evidence="1">
    <location>
        <begin position="1"/>
        <end position="36"/>
    </location>
</feature>
<comment type="caution">
    <text evidence="3">The sequence shown here is derived from an EMBL/GenBank/DDBJ whole genome shotgun (WGS) entry which is preliminary data.</text>
</comment>
<feature type="transmembrane region" description="Helical" evidence="2">
    <location>
        <begin position="50"/>
        <end position="69"/>
    </location>
</feature>
<evidence type="ECO:0000256" key="2">
    <source>
        <dbReference type="SAM" id="Phobius"/>
    </source>
</evidence>
<keyword evidence="2" id="KW-1133">Transmembrane helix</keyword>
<name>A0A660S6Z6_UNCT6</name>
<feature type="transmembrane region" description="Helical" evidence="2">
    <location>
        <begin position="75"/>
        <end position="94"/>
    </location>
</feature>